<proteinExistence type="predicted"/>
<name>A0A9X1K1U7_9RHOB</name>
<protein>
    <submittedName>
        <fullName evidence="2">Uncharacterized protein</fullName>
    </submittedName>
</protein>
<keyword evidence="1" id="KW-0472">Membrane</keyword>
<comment type="caution">
    <text evidence="2">The sequence shown here is derived from an EMBL/GenBank/DDBJ whole genome shotgun (WGS) entry which is preliminary data.</text>
</comment>
<dbReference type="AlphaFoldDB" id="A0A9X1K1U7"/>
<feature type="transmembrane region" description="Helical" evidence="1">
    <location>
        <begin position="6"/>
        <end position="25"/>
    </location>
</feature>
<dbReference type="RefSeq" id="WP_219505338.1">
    <property type="nucleotide sequence ID" value="NZ_JAHXDN010000005.1"/>
</dbReference>
<reference evidence="2" key="1">
    <citation type="submission" date="2021-07" db="EMBL/GenBank/DDBJ databases">
        <title>Roseobacter insulae sp. nov., isolated from a tidal flat.</title>
        <authorList>
            <person name="Park S."/>
            <person name="Yoon J.-H."/>
        </authorList>
    </citation>
    <scope>NUCLEOTIDE SEQUENCE</scope>
    <source>
        <strain evidence="2">YSTF-M11</strain>
    </source>
</reference>
<dbReference type="EMBL" id="JAHXDN010000005">
    <property type="protein sequence ID" value="MBW4709604.1"/>
    <property type="molecule type" value="Genomic_DNA"/>
</dbReference>
<keyword evidence="1" id="KW-0812">Transmembrane</keyword>
<evidence type="ECO:0000313" key="3">
    <source>
        <dbReference type="Proteomes" id="UP001138661"/>
    </source>
</evidence>
<accession>A0A9X1K1U7</accession>
<dbReference type="Proteomes" id="UP001138661">
    <property type="component" value="Unassembled WGS sequence"/>
</dbReference>
<sequence>MRKVLIFMFSVSFFLIFLIVAGLTLTRNTADRVAYFKTPERNRLLIYTAPIPDDPGDARAILDRAPWTEGQLTAAYLYAPADAEAARLSLTAAPASFLAASDAVETAAPAFSCRLTIAPTGSKVWAGDCSGG</sequence>
<keyword evidence="1" id="KW-1133">Transmembrane helix</keyword>
<keyword evidence="3" id="KW-1185">Reference proteome</keyword>
<evidence type="ECO:0000313" key="2">
    <source>
        <dbReference type="EMBL" id="MBW4709604.1"/>
    </source>
</evidence>
<organism evidence="2 3">
    <name type="scientific">Roseobacter insulae</name>
    <dbReference type="NCBI Taxonomy" id="2859783"/>
    <lineage>
        <taxon>Bacteria</taxon>
        <taxon>Pseudomonadati</taxon>
        <taxon>Pseudomonadota</taxon>
        <taxon>Alphaproteobacteria</taxon>
        <taxon>Rhodobacterales</taxon>
        <taxon>Roseobacteraceae</taxon>
        <taxon>Roseobacter</taxon>
    </lineage>
</organism>
<gene>
    <name evidence="2" type="ORF">KX928_17595</name>
</gene>
<evidence type="ECO:0000256" key="1">
    <source>
        <dbReference type="SAM" id="Phobius"/>
    </source>
</evidence>